<feature type="transmembrane region" description="Helical" evidence="1">
    <location>
        <begin position="113"/>
        <end position="131"/>
    </location>
</feature>
<proteinExistence type="predicted"/>
<accession>A0ABT7SYE7</accession>
<keyword evidence="1" id="KW-0812">Transmembrane</keyword>
<protein>
    <recommendedName>
        <fullName evidence="4">DUF3592 domain-containing protein</fullName>
    </recommendedName>
</protein>
<gene>
    <name evidence="2" type="ORF">QTP81_11510</name>
</gene>
<dbReference type="Proteomes" id="UP001234343">
    <property type="component" value="Unassembled WGS sequence"/>
</dbReference>
<evidence type="ECO:0000313" key="3">
    <source>
        <dbReference type="Proteomes" id="UP001234343"/>
    </source>
</evidence>
<name>A0ABT7SYE7_9ALTE</name>
<keyword evidence="3" id="KW-1185">Reference proteome</keyword>
<evidence type="ECO:0000313" key="2">
    <source>
        <dbReference type="EMBL" id="MDM7861221.1"/>
    </source>
</evidence>
<reference evidence="2 3" key="1">
    <citation type="submission" date="2023-06" db="EMBL/GenBank/DDBJ databases">
        <title>Alteromonas sp. ASW11-36 isolated from intertidal sand.</title>
        <authorList>
            <person name="Li Y."/>
        </authorList>
    </citation>
    <scope>NUCLEOTIDE SEQUENCE [LARGE SCALE GENOMIC DNA]</scope>
    <source>
        <strain evidence="2 3">ASW11-36</strain>
    </source>
</reference>
<organism evidence="2 3">
    <name type="scientific">Alteromonas arenosi</name>
    <dbReference type="NCBI Taxonomy" id="3055817"/>
    <lineage>
        <taxon>Bacteria</taxon>
        <taxon>Pseudomonadati</taxon>
        <taxon>Pseudomonadota</taxon>
        <taxon>Gammaproteobacteria</taxon>
        <taxon>Alteromonadales</taxon>
        <taxon>Alteromonadaceae</taxon>
        <taxon>Alteromonas/Salinimonas group</taxon>
        <taxon>Alteromonas</taxon>
    </lineage>
</organism>
<evidence type="ECO:0008006" key="4">
    <source>
        <dbReference type="Google" id="ProtNLM"/>
    </source>
</evidence>
<evidence type="ECO:0000256" key="1">
    <source>
        <dbReference type="SAM" id="Phobius"/>
    </source>
</evidence>
<sequence length="146" mass="16229">MKDVLESISAIALFGLVSLGISYWIASDELNAAILDDLKTYQVSHFVYSDAQKRSRGSGPEIYVYEALNAKVLIKSLVELEPNLTISCYQYTNVCFNSDLGGPLRYKSKSTMSGLYIGPVMLLLAFIMWVYRNKLAVLKEARGNGT</sequence>
<keyword evidence="1" id="KW-0472">Membrane</keyword>
<dbReference type="RefSeq" id="WP_289365656.1">
    <property type="nucleotide sequence ID" value="NZ_JAUCBP010000008.1"/>
</dbReference>
<feature type="transmembrane region" description="Helical" evidence="1">
    <location>
        <begin position="7"/>
        <end position="26"/>
    </location>
</feature>
<keyword evidence="1" id="KW-1133">Transmembrane helix</keyword>
<dbReference type="EMBL" id="JAUCBP010000008">
    <property type="protein sequence ID" value="MDM7861221.1"/>
    <property type="molecule type" value="Genomic_DNA"/>
</dbReference>
<comment type="caution">
    <text evidence="2">The sequence shown here is derived from an EMBL/GenBank/DDBJ whole genome shotgun (WGS) entry which is preliminary data.</text>
</comment>